<accession>A0A7R9IRU3</accession>
<dbReference type="EMBL" id="OE008023">
    <property type="protein sequence ID" value="CAD7463423.1"/>
    <property type="molecule type" value="Genomic_DNA"/>
</dbReference>
<reference evidence="1" key="1">
    <citation type="submission" date="2020-11" db="EMBL/GenBank/DDBJ databases">
        <authorList>
            <person name="Tran Van P."/>
        </authorList>
    </citation>
    <scope>NUCLEOTIDE SEQUENCE</scope>
</reference>
<dbReference type="AlphaFoldDB" id="A0A7R9IRU3"/>
<proteinExistence type="predicted"/>
<evidence type="ECO:0000313" key="1">
    <source>
        <dbReference type="EMBL" id="CAD7463423.1"/>
    </source>
</evidence>
<organism evidence="1">
    <name type="scientific">Timema tahoe</name>
    <dbReference type="NCBI Taxonomy" id="61484"/>
    <lineage>
        <taxon>Eukaryota</taxon>
        <taxon>Metazoa</taxon>
        <taxon>Ecdysozoa</taxon>
        <taxon>Arthropoda</taxon>
        <taxon>Hexapoda</taxon>
        <taxon>Insecta</taxon>
        <taxon>Pterygota</taxon>
        <taxon>Neoptera</taxon>
        <taxon>Polyneoptera</taxon>
        <taxon>Phasmatodea</taxon>
        <taxon>Timematodea</taxon>
        <taxon>Timematoidea</taxon>
        <taxon>Timematidae</taxon>
        <taxon>Timema</taxon>
    </lineage>
</organism>
<gene>
    <name evidence="1" type="ORF">TTEB3V08_LOCUS11308</name>
</gene>
<sequence>MLLGANYQPLLFCEVASVCIRFLKKVWLCLVKYGFGQEGLEVEQDRLQIEVKDKVTSRHQMSHGDCSWNHYQNFDCPEHCVSKCQAGQQWFLELLVMVTLNSRSTQESFDCWAPPRWRALVDEVGTVDVQASLEVSDYCEACYHNKYSSPMASLVLTDGSQLTSDSQDLAQRFRGELRAWMVVEEGCLDTIY</sequence>
<protein>
    <submittedName>
        <fullName evidence="1">Uncharacterized protein</fullName>
    </submittedName>
</protein>
<name>A0A7R9IRU3_9NEOP</name>